<dbReference type="Gene3D" id="1.25.10.10">
    <property type="entry name" value="Leucine-rich Repeat Variant"/>
    <property type="match status" value="1"/>
</dbReference>
<dbReference type="PROSITE" id="PS51144">
    <property type="entry name" value="ALPHA_CA_2"/>
    <property type="match status" value="1"/>
</dbReference>
<evidence type="ECO:0000256" key="1">
    <source>
        <dbReference type="ARBA" id="ARBA00049983"/>
    </source>
</evidence>
<dbReference type="EMBL" id="ATLV01025177">
    <property type="status" value="NOT_ANNOTATED_CDS"/>
    <property type="molecule type" value="Genomic_DNA"/>
</dbReference>
<organism evidence="4">
    <name type="scientific">Anopheles sinensis</name>
    <name type="common">Mosquito</name>
    <dbReference type="NCBI Taxonomy" id="74873"/>
    <lineage>
        <taxon>Eukaryota</taxon>
        <taxon>Metazoa</taxon>
        <taxon>Ecdysozoa</taxon>
        <taxon>Arthropoda</taxon>
        <taxon>Hexapoda</taxon>
        <taxon>Insecta</taxon>
        <taxon>Pterygota</taxon>
        <taxon>Neoptera</taxon>
        <taxon>Endopterygota</taxon>
        <taxon>Diptera</taxon>
        <taxon>Nematocera</taxon>
        <taxon>Culicoidea</taxon>
        <taxon>Culicidae</taxon>
        <taxon>Anophelinae</taxon>
        <taxon>Anopheles</taxon>
    </lineage>
</organism>
<feature type="region of interest" description="Disordered" evidence="2">
    <location>
        <begin position="587"/>
        <end position="608"/>
    </location>
</feature>
<dbReference type="GO" id="GO:0042273">
    <property type="term" value="P:ribosomal large subunit biogenesis"/>
    <property type="evidence" value="ECO:0007669"/>
    <property type="project" value="TreeGrafter"/>
</dbReference>
<feature type="compositionally biased region" description="Polar residues" evidence="2">
    <location>
        <begin position="592"/>
        <end position="603"/>
    </location>
</feature>
<dbReference type="InterPro" id="IPR057990">
    <property type="entry name" value="TPR_SYO1"/>
</dbReference>
<dbReference type="InterPro" id="IPR016024">
    <property type="entry name" value="ARM-type_fold"/>
</dbReference>
<evidence type="ECO:0000313" key="5">
    <source>
        <dbReference type="EnsemblMetazoa" id="ASIC020540-PA"/>
    </source>
</evidence>
<dbReference type="GO" id="GO:0004089">
    <property type="term" value="F:carbonate dehydratase activity"/>
    <property type="evidence" value="ECO:0007669"/>
    <property type="project" value="InterPro"/>
</dbReference>
<dbReference type="SMART" id="SM01057">
    <property type="entry name" value="Carb_anhydrase"/>
    <property type="match status" value="1"/>
</dbReference>
<dbReference type="GO" id="GO:0008270">
    <property type="term" value="F:zinc ion binding"/>
    <property type="evidence" value="ECO:0007669"/>
    <property type="project" value="InterPro"/>
</dbReference>
<dbReference type="Pfam" id="PF25567">
    <property type="entry name" value="TPR_SYO1"/>
    <property type="match status" value="1"/>
</dbReference>
<dbReference type="Gene3D" id="3.10.200.10">
    <property type="entry name" value="Alpha carbonic anhydrase"/>
    <property type="match status" value="1"/>
</dbReference>
<dbReference type="Proteomes" id="UP000030765">
    <property type="component" value="Unassembled WGS sequence"/>
</dbReference>
<dbReference type="CDD" id="cd13394">
    <property type="entry name" value="Syo1_like"/>
    <property type="match status" value="1"/>
</dbReference>
<feature type="compositionally biased region" description="Polar residues" evidence="2">
    <location>
        <begin position="7"/>
        <end position="24"/>
    </location>
</feature>
<name>A0A084WQ40_ANOSI</name>
<dbReference type="SUPFAM" id="SSF48371">
    <property type="entry name" value="ARM repeat"/>
    <property type="match status" value="1"/>
</dbReference>
<dbReference type="VEuPathDB" id="VectorBase:ASIS019084"/>
<dbReference type="GO" id="GO:0006606">
    <property type="term" value="P:protein import into nucleus"/>
    <property type="evidence" value="ECO:0007669"/>
    <property type="project" value="TreeGrafter"/>
</dbReference>
<evidence type="ECO:0000313" key="6">
    <source>
        <dbReference type="Proteomes" id="UP000030765"/>
    </source>
</evidence>
<reference evidence="5" key="2">
    <citation type="submission" date="2020-05" db="UniProtKB">
        <authorList>
            <consortium name="EnsemblMetazoa"/>
        </authorList>
    </citation>
    <scope>IDENTIFICATION</scope>
</reference>
<dbReference type="PANTHER" id="PTHR13347:SF1">
    <property type="entry name" value="HEAT REPEAT-CONTAINING PROTEIN 3"/>
    <property type="match status" value="1"/>
</dbReference>
<dbReference type="VEuPathDB" id="VectorBase:ASIS010875"/>
<dbReference type="CDD" id="cd00326">
    <property type="entry name" value="alpha_CA"/>
    <property type="match status" value="1"/>
</dbReference>
<dbReference type="AlphaFoldDB" id="A0A084WQ40"/>
<dbReference type="InterPro" id="IPR000225">
    <property type="entry name" value="Armadillo"/>
</dbReference>
<comment type="similarity">
    <text evidence="1">Belongs to the nuclear import and ribosome assembly adapter family.</text>
</comment>
<dbReference type="SMART" id="SM00185">
    <property type="entry name" value="ARM"/>
    <property type="match status" value="3"/>
</dbReference>
<dbReference type="EnsemblMetazoa" id="ASIC020540-RA">
    <property type="protein sequence ID" value="ASIC020540-PA"/>
    <property type="gene ID" value="ASIC020540"/>
</dbReference>
<feature type="region of interest" description="Disordered" evidence="2">
    <location>
        <begin position="1"/>
        <end position="24"/>
    </location>
</feature>
<dbReference type="EMBL" id="KE525371">
    <property type="protein sequence ID" value="KFB52334.1"/>
    <property type="molecule type" value="Genomic_DNA"/>
</dbReference>
<dbReference type="InterPro" id="IPR001148">
    <property type="entry name" value="CA_dom"/>
</dbReference>
<evidence type="ECO:0000256" key="2">
    <source>
        <dbReference type="SAM" id="MobiDB-lite"/>
    </source>
</evidence>
<dbReference type="InterPro" id="IPR052616">
    <property type="entry name" value="SYO1-like"/>
</dbReference>
<dbReference type="PROSITE" id="PS00162">
    <property type="entry name" value="ALPHA_CA_1"/>
    <property type="match status" value="1"/>
</dbReference>
<reference evidence="4 6" key="1">
    <citation type="journal article" date="2014" name="BMC Genomics">
        <title>Genome sequence of Anopheles sinensis provides insight into genetics basis of mosquito competence for malaria parasites.</title>
        <authorList>
            <person name="Zhou D."/>
            <person name="Zhang D."/>
            <person name="Ding G."/>
            <person name="Shi L."/>
            <person name="Hou Q."/>
            <person name="Ye Y."/>
            <person name="Xu Y."/>
            <person name="Zhou H."/>
            <person name="Xiong C."/>
            <person name="Li S."/>
            <person name="Yu J."/>
            <person name="Hong S."/>
            <person name="Yu X."/>
            <person name="Zou P."/>
            <person name="Chen C."/>
            <person name="Chang X."/>
            <person name="Wang W."/>
            <person name="Lv Y."/>
            <person name="Sun Y."/>
            <person name="Ma L."/>
            <person name="Shen B."/>
            <person name="Zhu C."/>
        </authorList>
    </citation>
    <scope>NUCLEOTIDE SEQUENCE [LARGE SCALE GENOMIC DNA]</scope>
</reference>
<dbReference type="PANTHER" id="PTHR13347">
    <property type="entry name" value="HEAT REPEAT-CONTAINING PROTEIN 3"/>
    <property type="match status" value="1"/>
</dbReference>
<keyword evidence="6" id="KW-1185">Reference proteome</keyword>
<dbReference type="VEuPathDB" id="VectorBase:ASIC020540"/>
<protein>
    <submittedName>
        <fullName evidence="5">Alpha-carbonic anhydrase domain-containing protein</fullName>
    </submittedName>
</protein>
<dbReference type="STRING" id="74873.A0A084WQ40"/>
<dbReference type="InterPro" id="IPR018338">
    <property type="entry name" value="Carbonic_anhydrase_a-class_CS"/>
</dbReference>
<dbReference type="OrthoDB" id="288703at2759"/>
<dbReference type="OMA" id="HWNQSKY"/>
<evidence type="ECO:0000259" key="3">
    <source>
        <dbReference type="PROSITE" id="PS51144"/>
    </source>
</evidence>
<dbReference type="GO" id="GO:0051082">
    <property type="term" value="F:unfolded protein binding"/>
    <property type="evidence" value="ECO:0007669"/>
    <property type="project" value="TreeGrafter"/>
</dbReference>
<dbReference type="InterPro" id="IPR036398">
    <property type="entry name" value="CA_dom_sf"/>
</dbReference>
<dbReference type="InterPro" id="IPR011989">
    <property type="entry name" value="ARM-like"/>
</dbReference>
<dbReference type="Pfam" id="PF00194">
    <property type="entry name" value="Carb_anhydrase"/>
    <property type="match status" value="1"/>
</dbReference>
<feature type="domain" description="Alpha-carbonic anhydrase" evidence="3">
    <location>
        <begin position="1"/>
        <end position="256"/>
    </location>
</feature>
<gene>
    <name evidence="4" type="ORF">ZHAS_00020540</name>
</gene>
<proteinExistence type="inferred from homology"/>
<dbReference type="SUPFAM" id="SSF51069">
    <property type="entry name" value="Carbonic anhydrase"/>
    <property type="match status" value="1"/>
</dbReference>
<sequence>MFPQARGQRQSPVDIVTSKTQNSGDLQENPLKWTYVPENTRSLVNPGYCWRVDVNGKGSLLTGGPLQQEEFILEQFHCHWGCSDSRGSEHTVDGESFAGELHLVHWNQSKYKSFAEAAGHPDGLAVLGVFLKVGKPHPELDIIARLLPFITHKGDRVTLNKPLDPARLLPEGKAYWTYLGSLTTPPCSESVTWILFKEPIEVSHEQLELFREMRCYDAAEECPCDATINKQFEYGKVINNYRPPLELGNRQLREQGLAGSAKSGTPIDAIVEQIESSVTEEKICGLQSLATICQGEVNLAEIVASNIIRIAASLLVHPDSSVRHATAGALRNLSVGSVELCEFMVDQDVLTPLLALLNRYTSATQWKPTFDRSMQDQMDEHSDTFLQGVNLLWNLCESTSDALTAFNQAQLLQPFVTFLNCNVYGKEIAIAVAQCLLVVSEENTSSWRVLANHGLELSTLLALDGTDNATMMLRVLAAGIICNVPVLLSSHMSQILQTIAKTMEANHRVALGNLTSILPLTAQKEVVDLEVTDDVQIDDETEAESHQRRRKADLPSDGELEVRNVGWMLQAQRIAAEILTNICSTDDDDWQSEGNENVDNNGAGSDAESVYDYDTNELNGSVENTDKVPVEVLEAIKSLALVEKLWQKAQPMAENVHQILAESEKGTLKKLDSLRISAMLCLHNLCNNITTEDLGGPAAVYNVWIDLGQQVFQGQGNVKLLEASTSLMRATLEHLRKSPELFKQMTESDLQLMLNGVVGCEDPEIRANWLRMLGMLGCLLPEPLVKLIIDFVLNTCANETDVWVLAEALDSMMDIFADNDWYAIVHEVGMVAKCKQLDRVMREKLKRDKRQLGDRFPAVSTVRTNLGRFCKYLETEMKNYKPNMES</sequence>
<evidence type="ECO:0000313" key="4">
    <source>
        <dbReference type="EMBL" id="KFB52334.1"/>
    </source>
</evidence>
<accession>A0A084WQ40</accession>